<dbReference type="InterPro" id="IPR027417">
    <property type="entry name" value="P-loop_NTPase"/>
</dbReference>
<dbReference type="GO" id="GO:0043138">
    <property type="term" value="F:3'-5' DNA helicase activity"/>
    <property type="evidence" value="ECO:0007669"/>
    <property type="project" value="UniProtKB-EC"/>
</dbReference>
<dbReference type="Proteomes" id="UP000751190">
    <property type="component" value="Unassembled WGS sequence"/>
</dbReference>
<reference evidence="13" key="1">
    <citation type="submission" date="2021-05" db="EMBL/GenBank/DDBJ databases">
        <title>The genome of the haptophyte Pavlova lutheri (Diacronema luteri, Pavlovales) - a model for lipid biosynthesis in eukaryotic algae.</title>
        <authorList>
            <person name="Hulatt C.J."/>
            <person name="Posewitz M.C."/>
        </authorList>
    </citation>
    <scope>NUCLEOTIDE SEQUENCE</scope>
    <source>
        <strain evidence="13">NIVA-4/92</strain>
    </source>
</reference>
<evidence type="ECO:0000256" key="9">
    <source>
        <dbReference type="PROSITE-ProRule" id="PRU00560"/>
    </source>
</evidence>
<feature type="compositionally biased region" description="Low complexity" evidence="10">
    <location>
        <begin position="1016"/>
        <end position="1025"/>
    </location>
</feature>
<comment type="catalytic activity">
    <reaction evidence="6">
        <text>Couples ATP hydrolysis with the unwinding of duplex DNA by translocating in the 3'-5' direction.</text>
        <dbReference type="EC" id="5.6.2.4"/>
    </reaction>
</comment>
<evidence type="ECO:0000256" key="4">
    <source>
        <dbReference type="ARBA" id="ARBA00022840"/>
    </source>
</evidence>
<evidence type="ECO:0000256" key="1">
    <source>
        <dbReference type="ARBA" id="ARBA00022741"/>
    </source>
</evidence>
<accession>A0A8J5XGU7</accession>
<keyword evidence="14" id="KW-1185">Reference proteome</keyword>
<keyword evidence="4 9" id="KW-0067">ATP-binding</keyword>
<evidence type="ECO:0000256" key="5">
    <source>
        <dbReference type="ARBA" id="ARBA00023235"/>
    </source>
</evidence>
<comment type="caution">
    <text evidence="13">The sequence shown here is derived from an EMBL/GenBank/DDBJ whole genome shotgun (WGS) entry which is preliminary data.</text>
</comment>
<dbReference type="Pfam" id="PF00580">
    <property type="entry name" value="UvrD-helicase"/>
    <property type="match status" value="1"/>
</dbReference>
<evidence type="ECO:0000256" key="6">
    <source>
        <dbReference type="ARBA" id="ARBA00034617"/>
    </source>
</evidence>
<feature type="region of interest" description="Disordered" evidence="10">
    <location>
        <begin position="24"/>
        <end position="49"/>
    </location>
</feature>
<dbReference type="GO" id="GO:0003677">
    <property type="term" value="F:DNA binding"/>
    <property type="evidence" value="ECO:0007669"/>
    <property type="project" value="InterPro"/>
</dbReference>
<feature type="compositionally biased region" description="Basic residues" evidence="10">
    <location>
        <begin position="27"/>
        <end position="37"/>
    </location>
</feature>
<dbReference type="PANTHER" id="PTHR11070">
    <property type="entry name" value="UVRD / RECB / PCRA DNA HELICASE FAMILY MEMBER"/>
    <property type="match status" value="1"/>
</dbReference>
<evidence type="ECO:0000256" key="7">
    <source>
        <dbReference type="ARBA" id="ARBA00034808"/>
    </source>
</evidence>
<comment type="catalytic activity">
    <reaction evidence="8">
        <text>ATP + H2O = ADP + phosphate + H(+)</text>
        <dbReference type="Rhea" id="RHEA:13065"/>
        <dbReference type="ChEBI" id="CHEBI:15377"/>
        <dbReference type="ChEBI" id="CHEBI:15378"/>
        <dbReference type="ChEBI" id="CHEBI:30616"/>
        <dbReference type="ChEBI" id="CHEBI:43474"/>
        <dbReference type="ChEBI" id="CHEBI:456216"/>
        <dbReference type="EC" id="5.6.2.4"/>
    </reaction>
</comment>
<sequence>MCEPWVCAKCSVPNESHVRCGNCWSKRPSHGSARKRPRAPDENVAHAQPAQDEWTAAGAHAESTAHDERGACTPLVTAEAARDARPRVVLAQSAVRPLHAQPHLHRALAREGPAPALAGAAVPAPARDDAVPAAPPCLGLGSSVRAAALATAVAGLSDEQRCVVVAPVTAAQLVVASPGSGKTRVLSRRIAHLVASSVRPSSILALTFSRRAARELRERVLSLGAAGVDVLTFHALCVRLVRSYAPLLGVRSDFGLCSGAQQLQLVQIGAQRAAAQLDAAEAADGSDSRAGRADSIAAAIRDAASSSQPRSARKLLRALTDAKSDAAIGLAARGGSAPSVASPGALGVLLAEYEGALLEQNCIDFCDAQRFALSMLAGTHARAQRAVEGAPQLPPSSCAFRHILLDEFQDTSALQFALLRALIARSQAAYVCEQLTQPVPLTQLAQPVPLTQLAQPAPLPAERACGLTIAGDPQQSIFGFRGAAPVVFEHALRSLPGGAPAVRMLATNYRSSGNIVRACIAIFAHPAHGDAPAPAARAPLCGRHALDGAALAMRTNNSAGAPVDVVEARVVETEADFIAARLHAFRAGGCRVPETPRAAAVEHARGAAGALAPPQPAGGPCAWGEMAVLHRTNREGAELCALLRARGVPAEQRGHSAFAGEAAGILMCALRCAASAADDAAFGALAEAMRVPAAALHALRSRTDGTRLLDAARKAHAASGSAADGALLRAAPTCGADAALDLPLEDGARSAFGRVLRAIDAIRAEARAGELCALPDVAARAGVLDGAHGSRVPREHGVDAPEAPSAREGAHAARAEPGGETRKRRVATAVAALAAEADAFLAADTAEADAEADEAAVAEAATCADAAGGARAHAPQRRGGLCALRRFVAHAALCTEERSASDGASDSLPVLTIHAAKGLEFRHVVLARVNEDCLPLASARSASGDGELPSGQLDEERRLAYVGATRAQQTLALTYVTLLEGAPMRRSRFLDGVVKLPPSIVRRLEAYEPRPAGSWPSLARTAPRPAARRPSSRRAVRAGV</sequence>
<dbReference type="InterPro" id="IPR014016">
    <property type="entry name" value="UvrD-like_ATP-bd"/>
</dbReference>
<evidence type="ECO:0000259" key="11">
    <source>
        <dbReference type="PROSITE" id="PS51198"/>
    </source>
</evidence>
<dbReference type="InterPro" id="IPR000212">
    <property type="entry name" value="DNA_helicase_UvrD/REP"/>
</dbReference>
<proteinExistence type="predicted"/>
<dbReference type="PROSITE" id="PS51198">
    <property type="entry name" value="UVRD_HELICASE_ATP_BIND"/>
    <property type="match status" value="1"/>
</dbReference>
<evidence type="ECO:0000259" key="12">
    <source>
        <dbReference type="PROSITE" id="PS51217"/>
    </source>
</evidence>
<dbReference type="AlphaFoldDB" id="A0A8J5XGU7"/>
<dbReference type="Gene3D" id="3.40.50.300">
    <property type="entry name" value="P-loop containing nucleotide triphosphate hydrolases"/>
    <property type="match status" value="4"/>
</dbReference>
<gene>
    <name evidence="13" type="ORF">KFE25_000026</name>
</gene>
<dbReference type="EMBL" id="JAGTXO010000014">
    <property type="protein sequence ID" value="KAG8463858.1"/>
    <property type="molecule type" value="Genomic_DNA"/>
</dbReference>
<feature type="compositionally biased region" description="Basic residues" evidence="10">
    <location>
        <begin position="1026"/>
        <end position="1040"/>
    </location>
</feature>
<keyword evidence="1 9" id="KW-0547">Nucleotide-binding</keyword>
<dbReference type="Pfam" id="PF13361">
    <property type="entry name" value="UvrD_C"/>
    <property type="match status" value="1"/>
</dbReference>
<feature type="domain" description="UvrD-like helicase ATP-binding" evidence="11">
    <location>
        <begin position="155"/>
        <end position="512"/>
    </location>
</feature>
<dbReference type="EC" id="5.6.2.4" evidence="7"/>
<keyword evidence="2 9" id="KW-0378">Hydrolase</keyword>
<feature type="compositionally biased region" description="Basic and acidic residues" evidence="10">
    <location>
        <begin position="808"/>
        <end position="821"/>
    </location>
</feature>
<keyword evidence="3 9" id="KW-0347">Helicase</keyword>
<feature type="domain" description="UvrD-like helicase C-terminal" evidence="12">
    <location>
        <begin position="532"/>
        <end position="918"/>
    </location>
</feature>
<dbReference type="Gene3D" id="1.10.486.10">
    <property type="entry name" value="PCRA, domain 4"/>
    <property type="match status" value="1"/>
</dbReference>
<evidence type="ECO:0000256" key="2">
    <source>
        <dbReference type="ARBA" id="ARBA00022801"/>
    </source>
</evidence>
<dbReference type="GO" id="GO:0000725">
    <property type="term" value="P:recombinational repair"/>
    <property type="evidence" value="ECO:0007669"/>
    <property type="project" value="TreeGrafter"/>
</dbReference>
<dbReference type="OrthoDB" id="1470711at2759"/>
<feature type="region of interest" description="Disordered" evidence="10">
    <location>
        <begin position="1010"/>
        <end position="1040"/>
    </location>
</feature>
<organism evidence="13 14">
    <name type="scientific">Diacronema lutheri</name>
    <name type="common">Unicellular marine alga</name>
    <name type="synonym">Monochrysis lutheri</name>
    <dbReference type="NCBI Taxonomy" id="2081491"/>
    <lineage>
        <taxon>Eukaryota</taxon>
        <taxon>Haptista</taxon>
        <taxon>Haptophyta</taxon>
        <taxon>Pavlovophyceae</taxon>
        <taxon>Pavlovales</taxon>
        <taxon>Pavlovaceae</taxon>
        <taxon>Diacronema</taxon>
    </lineage>
</organism>
<dbReference type="GO" id="GO:0005524">
    <property type="term" value="F:ATP binding"/>
    <property type="evidence" value="ECO:0007669"/>
    <property type="project" value="UniProtKB-UniRule"/>
</dbReference>
<dbReference type="InterPro" id="IPR014017">
    <property type="entry name" value="DNA_helicase_UvrD-like_C"/>
</dbReference>
<evidence type="ECO:0000256" key="3">
    <source>
        <dbReference type="ARBA" id="ARBA00022806"/>
    </source>
</evidence>
<evidence type="ECO:0000313" key="13">
    <source>
        <dbReference type="EMBL" id="KAG8463858.1"/>
    </source>
</evidence>
<dbReference type="PANTHER" id="PTHR11070:SF2">
    <property type="entry name" value="ATP-DEPENDENT DNA HELICASE SRS2"/>
    <property type="match status" value="1"/>
</dbReference>
<dbReference type="GO" id="GO:0005634">
    <property type="term" value="C:nucleus"/>
    <property type="evidence" value="ECO:0007669"/>
    <property type="project" value="TreeGrafter"/>
</dbReference>
<keyword evidence="5" id="KW-0413">Isomerase</keyword>
<evidence type="ECO:0000256" key="10">
    <source>
        <dbReference type="SAM" id="MobiDB-lite"/>
    </source>
</evidence>
<protein>
    <recommendedName>
        <fullName evidence="7">DNA 3'-5' helicase</fullName>
        <ecNumber evidence="7">5.6.2.4</ecNumber>
    </recommendedName>
</protein>
<evidence type="ECO:0000256" key="8">
    <source>
        <dbReference type="ARBA" id="ARBA00048988"/>
    </source>
</evidence>
<dbReference type="SUPFAM" id="SSF52540">
    <property type="entry name" value="P-loop containing nucleoside triphosphate hydrolases"/>
    <property type="match status" value="1"/>
</dbReference>
<feature type="binding site" evidence="9">
    <location>
        <begin position="176"/>
        <end position="183"/>
    </location>
    <ligand>
        <name>ATP</name>
        <dbReference type="ChEBI" id="CHEBI:30616"/>
    </ligand>
</feature>
<name>A0A8J5XGU7_DIALT</name>
<evidence type="ECO:0000313" key="14">
    <source>
        <dbReference type="Proteomes" id="UP000751190"/>
    </source>
</evidence>
<dbReference type="PROSITE" id="PS51217">
    <property type="entry name" value="UVRD_HELICASE_CTER"/>
    <property type="match status" value="1"/>
</dbReference>
<feature type="region of interest" description="Disordered" evidence="10">
    <location>
        <begin position="787"/>
        <end position="823"/>
    </location>
</feature>
<dbReference type="GO" id="GO:0016787">
    <property type="term" value="F:hydrolase activity"/>
    <property type="evidence" value="ECO:0007669"/>
    <property type="project" value="UniProtKB-UniRule"/>
</dbReference>